<keyword evidence="5 8" id="KW-0249">Electron transport</keyword>
<accession>U5D730</accession>
<evidence type="ECO:0000256" key="1">
    <source>
        <dbReference type="ARBA" id="ARBA00004370"/>
    </source>
</evidence>
<dbReference type="GO" id="GO:0016020">
    <property type="term" value="C:membrane"/>
    <property type="evidence" value="ECO:0007669"/>
    <property type="project" value="UniProtKB-SubCell"/>
</dbReference>
<dbReference type="OrthoDB" id="19261at2759"/>
<feature type="transmembrane region" description="Helical" evidence="11">
    <location>
        <begin position="192"/>
        <end position="212"/>
    </location>
</feature>
<dbReference type="KEGG" id="atr:18446633"/>
<dbReference type="eggNOG" id="KOG4293">
    <property type="taxonomic scope" value="Eukaryota"/>
</dbReference>
<sequence length="381" mass="42273">MALGCNLRHQTSDGGFKMYQKCMDLQTQEASLAWTLYPRNCTIDMVFSGSLPSPSGWVGWGINPKSPNQMTNSQVLIAMKDPNTGQPILLPFVLDPSVKLQQNPVLSRSLDIPIITSSLILRGNSVKIFSLYKLHPNKTSLNHVWNRGIYVQGYSPTIHGLSQEDLKSTKTVEMLSGLASPNDYYALKTSHAIINSFSWGFLLLLGVITARYLKHFLPLDPSWFYMHVGVQVTGYGLGISGFAMGLKLASVSDSGGISGTHRKLGFAIVSLGTLQSVALFFRPKKTNKYRKYWKSYHHFVGYACVTISVVNVFQGFDLLGLSPDSKAKLVYCLVFSSLVGICAALEINSWVIYCRKKKEENEDEGGSTEEEPDFNKLSCRK</sequence>
<evidence type="ECO:0000256" key="10">
    <source>
        <dbReference type="SAM" id="MobiDB-lite"/>
    </source>
</evidence>
<evidence type="ECO:0000256" key="2">
    <source>
        <dbReference type="ARBA" id="ARBA00022448"/>
    </source>
</evidence>
<dbReference type="Gramene" id="ERN18274">
    <property type="protein sequence ID" value="ERN18274"/>
    <property type="gene ID" value="AMTR_s00055p00147440"/>
</dbReference>
<organism evidence="14 15">
    <name type="scientific">Amborella trichopoda</name>
    <dbReference type="NCBI Taxonomy" id="13333"/>
    <lineage>
        <taxon>Eukaryota</taxon>
        <taxon>Viridiplantae</taxon>
        <taxon>Streptophyta</taxon>
        <taxon>Embryophyta</taxon>
        <taxon>Tracheophyta</taxon>
        <taxon>Spermatophyta</taxon>
        <taxon>Magnoliopsida</taxon>
        <taxon>Amborellales</taxon>
        <taxon>Amborellaceae</taxon>
        <taxon>Amborella</taxon>
    </lineage>
</organism>
<dbReference type="PIRSF" id="PIRSF037471">
    <property type="entry name" value="UCP037471"/>
    <property type="match status" value="1"/>
</dbReference>
<dbReference type="InterPro" id="IPR005018">
    <property type="entry name" value="DOMON_domain"/>
</dbReference>
<keyword evidence="9" id="KW-0479">Metal-binding</keyword>
<evidence type="ECO:0000256" key="8">
    <source>
        <dbReference type="PIRNR" id="PIRNR037471"/>
    </source>
</evidence>
<dbReference type="SMART" id="SM00665">
    <property type="entry name" value="B561"/>
    <property type="match status" value="1"/>
</dbReference>
<keyword evidence="4" id="KW-0732">Signal</keyword>
<dbReference type="STRING" id="13333.U5D730"/>
<feature type="compositionally biased region" description="Acidic residues" evidence="10">
    <location>
        <begin position="361"/>
        <end position="372"/>
    </location>
</feature>
<comment type="cofactor">
    <cofactor evidence="8">
        <name>heme b</name>
        <dbReference type="ChEBI" id="CHEBI:60344"/>
    </cofactor>
    <text evidence="8">Binds 2 heme b groups non-covalently.</text>
</comment>
<evidence type="ECO:0000259" key="13">
    <source>
        <dbReference type="PROSITE" id="PS50939"/>
    </source>
</evidence>
<keyword evidence="15" id="KW-1185">Reference proteome</keyword>
<dbReference type="GO" id="GO:0046872">
    <property type="term" value="F:metal ion binding"/>
    <property type="evidence" value="ECO:0007669"/>
    <property type="project" value="UniProtKB-KW"/>
</dbReference>
<name>U5D730_AMBTC</name>
<evidence type="ECO:0000256" key="7">
    <source>
        <dbReference type="ARBA" id="ARBA00023136"/>
    </source>
</evidence>
<evidence type="ECO:0000256" key="4">
    <source>
        <dbReference type="ARBA" id="ARBA00022729"/>
    </source>
</evidence>
<proteinExistence type="predicted"/>
<feature type="binding site" description="axial binding residue" evidence="9">
    <location>
        <position position="261"/>
    </location>
    <ligand>
        <name>heme b</name>
        <dbReference type="ChEBI" id="CHEBI:60344"/>
        <label>1</label>
    </ligand>
    <ligandPart>
        <name>Fe</name>
        <dbReference type="ChEBI" id="CHEBI:18248"/>
    </ligandPart>
</feature>
<feature type="transmembrane region" description="Helical" evidence="11">
    <location>
        <begin position="328"/>
        <end position="353"/>
    </location>
</feature>
<dbReference type="Proteomes" id="UP000017836">
    <property type="component" value="Unassembled WGS sequence"/>
</dbReference>
<dbReference type="PROSITE" id="PS50836">
    <property type="entry name" value="DOMON"/>
    <property type="match status" value="1"/>
</dbReference>
<feature type="domain" description="DOMON" evidence="12">
    <location>
        <begin position="28"/>
        <end position="148"/>
    </location>
</feature>
<dbReference type="OMA" id="SIAWTYH"/>
<evidence type="ECO:0000256" key="11">
    <source>
        <dbReference type="SAM" id="Phobius"/>
    </source>
</evidence>
<feature type="transmembrane region" description="Helical" evidence="11">
    <location>
        <begin position="295"/>
        <end position="316"/>
    </location>
</feature>
<feature type="region of interest" description="Disordered" evidence="10">
    <location>
        <begin position="359"/>
        <end position="381"/>
    </location>
</feature>
<reference evidence="15" key="1">
    <citation type="journal article" date="2013" name="Science">
        <title>The Amborella genome and the evolution of flowering plants.</title>
        <authorList>
            <consortium name="Amborella Genome Project"/>
        </authorList>
    </citation>
    <scope>NUCLEOTIDE SEQUENCE [LARGE SCALE GENOMIC DNA]</scope>
</reference>
<dbReference type="InterPro" id="IPR017214">
    <property type="entry name" value="UCP037471"/>
</dbReference>
<dbReference type="PANTHER" id="PTHR23130:SF60">
    <property type="entry name" value="CYTOCHROME B561 AND DOMON DOMAIN-CONTAINING PROTEIN"/>
    <property type="match status" value="1"/>
</dbReference>
<keyword evidence="2 8" id="KW-0813">Transport</keyword>
<dbReference type="AlphaFoldDB" id="U5D730"/>
<dbReference type="PANTHER" id="PTHR23130">
    <property type="entry name" value="CYTOCHROME B561 AND DOMON DOMAIN-CONTAINING PROTEIN"/>
    <property type="match status" value="1"/>
</dbReference>
<dbReference type="CDD" id="cd08760">
    <property type="entry name" value="Cyt_b561_FRRS1_like"/>
    <property type="match status" value="1"/>
</dbReference>
<dbReference type="HOGENOM" id="CLU_036675_1_1_1"/>
<dbReference type="Pfam" id="PF04526">
    <property type="entry name" value="DUF568"/>
    <property type="match status" value="1"/>
</dbReference>
<feature type="binding site" description="axial binding residue" evidence="9">
    <location>
        <position position="191"/>
    </location>
    <ligand>
        <name>heme b</name>
        <dbReference type="ChEBI" id="CHEBI:60344"/>
        <label>1</label>
    </ligand>
    <ligandPart>
        <name>Fe</name>
        <dbReference type="ChEBI" id="CHEBI:18248"/>
    </ligandPart>
</feature>
<feature type="binding site" description="axial binding residue" evidence="9">
    <location>
        <position position="297"/>
    </location>
    <ligand>
        <name>heme b</name>
        <dbReference type="ChEBI" id="CHEBI:60344"/>
        <label>1</label>
    </ligand>
    <ligandPart>
        <name>Fe</name>
        <dbReference type="ChEBI" id="CHEBI:18248"/>
    </ligandPart>
</feature>
<dbReference type="EMBL" id="KI392237">
    <property type="protein sequence ID" value="ERN18274.1"/>
    <property type="molecule type" value="Genomic_DNA"/>
</dbReference>
<feature type="domain" description="Cytochrome b561" evidence="13">
    <location>
        <begin position="155"/>
        <end position="355"/>
    </location>
</feature>
<evidence type="ECO:0000256" key="3">
    <source>
        <dbReference type="ARBA" id="ARBA00022692"/>
    </source>
</evidence>
<evidence type="ECO:0000259" key="12">
    <source>
        <dbReference type="PROSITE" id="PS50836"/>
    </source>
</evidence>
<gene>
    <name evidence="14" type="ORF">AMTR_s00055p00147440</name>
</gene>
<dbReference type="InterPro" id="IPR045265">
    <property type="entry name" value="AIR12_DOMON"/>
</dbReference>
<evidence type="ECO:0000256" key="6">
    <source>
        <dbReference type="ARBA" id="ARBA00022989"/>
    </source>
</evidence>
<dbReference type="Gene3D" id="1.20.120.1770">
    <property type="match status" value="1"/>
</dbReference>
<evidence type="ECO:0000313" key="15">
    <source>
        <dbReference type="Proteomes" id="UP000017836"/>
    </source>
</evidence>
<evidence type="ECO:0000313" key="14">
    <source>
        <dbReference type="EMBL" id="ERN18274.1"/>
    </source>
</evidence>
<evidence type="ECO:0000256" key="9">
    <source>
        <dbReference type="PIRSR" id="PIRSR037471-1"/>
    </source>
</evidence>
<keyword evidence="9" id="KW-0408">Iron</keyword>
<feature type="transmembrane region" description="Helical" evidence="11">
    <location>
        <begin position="224"/>
        <end position="244"/>
    </location>
</feature>
<keyword evidence="7 8" id="KW-0472">Membrane</keyword>
<protein>
    <recommendedName>
        <fullName evidence="8">Cytochrome b561 and DOMON domain-containing protein</fullName>
    </recommendedName>
</protein>
<keyword evidence="3 11" id="KW-0812">Transmembrane</keyword>
<dbReference type="Pfam" id="PF03188">
    <property type="entry name" value="Cytochrom_B561"/>
    <property type="match status" value="1"/>
</dbReference>
<dbReference type="PROSITE" id="PS50939">
    <property type="entry name" value="CYTOCHROME_B561"/>
    <property type="match status" value="1"/>
</dbReference>
<keyword evidence="6 11" id="KW-1133">Transmembrane helix</keyword>
<comment type="subcellular location">
    <subcellularLocation>
        <location evidence="1">Membrane</location>
    </subcellularLocation>
</comment>
<feature type="binding site" description="axial binding residue" evidence="9">
    <location>
        <position position="227"/>
    </location>
    <ligand>
        <name>heme b</name>
        <dbReference type="ChEBI" id="CHEBI:60344"/>
        <label>1</label>
    </ligand>
    <ligandPart>
        <name>Fe</name>
        <dbReference type="ChEBI" id="CHEBI:18248"/>
    </ligandPart>
</feature>
<evidence type="ECO:0000256" key="5">
    <source>
        <dbReference type="ARBA" id="ARBA00022982"/>
    </source>
</evidence>
<dbReference type="InterPro" id="IPR006593">
    <property type="entry name" value="Cyt_b561/ferric_Rdtase_TM"/>
</dbReference>